<keyword evidence="7 8" id="KW-0472">Membrane</keyword>
<feature type="transmembrane region" description="Helical" evidence="8">
    <location>
        <begin position="12"/>
        <end position="31"/>
    </location>
</feature>
<comment type="subcellular location">
    <subcellularLocation>
        <location evidence="1">Cell membrane</location>
        <topology evidence="1">Multi-pass membrane protein</topology>
    </subcellularLocation>
</comment>
<dbReference type="PIRSF" id="PIRSF018472">
    <property type="entry name" value="MreD_proteobac"/>
    <property type="match status" value="1"/>
</dbReference>
<evidence type="ECO:0000256" key="1">
    <source>
        <dbReference type="ARBA" id="ARBA00004651"/>
    </source>
</evidence>
<dbReference type="Pfam" id="PF04093">
    <property type="entry name" value="MreD"/>
    <property type="match status" value="1"/>
</dbReference>
<dbReference type="Proteomes" id="UP000321199">
    <property type="component" value="Chromosome"/>
</dbReference>
<keyword evidence="10" id="KW-1185">Reference proteome</keyword>
<dbReference type="NCBIfam" id="TIGR03426">
    <property type="entry name" value="shape_MreD"/>
    <property type="match status" value="1"/>
</dbReference>
<evidence type="ECO:0000256" key="2">
    <source>
        <dbReference type="ARBA" id="ARBA00007776"/>
    </source>
</evidence>
<evidence type="ECO:0000256" key="5">
    <source>
        <dbReference type="ARBA" id="ARBA00022960"/>
    </source>
</evidence>
<evidence type="ECO:0000256" key="4">
    <source>
        <dbReference type="ARBA" id="ARBA00022692"/>
    </source>
</evidence>
<feature type="transmembrane region" description="Helical" evidence="8">
    <location>
        <begin position="99"/>
        <end position="119"/>
    </location>
</feature>
<keyword evidence="6 8" id="KW-1133">Transmembrane helix</keyword>
<evidence type="ECO:0000256" key="7">
    <source>
        <dbReference type="ARBA" id="ARBA00023136"/>
    </source>
</evidence>
<dbReference type="OrthoDB" id="5297408at2"/>
<accession>A0A5B8RVD7</accession>
<dbReference type="InterPro" id="IPR026034">
    <property type="entry name" value="MreD_proteobac"/>
</dbReference>
<dbReference type="GO" id="GO:0005886">
    <property type="term" value="C:plasma membrane"/>
    <property type="evidence" value="ECO:0007669"/>
    <property type="project" value="UniProtKB-SubCell"/>
</dbReference>
<organism evidence="9 10">
    <name type="scientific">Comamonas flocculans</name>
    <dbReference type="NCBI Taxonomy" id="2597701"/>
    <lineage>
        <taxon>Bacteria</taxon>
        <taxon>Pseudomonadati</taxon>
        <taxon>Pseudomonadota</taxon>
        <taxon>Betaproteobacteria</taxon>
        <taxon>Burkholderiales</taxon>
        <taxon>Comamonadaceae</taxon>
        <taxon>Comamonas</taxon>
    </lineage>
</organism>
<protein>
    <submittedName>
        <fullName evidence="9">Rod shape-determining protein MreD</fullName>
    </submittedName>
</protein>
<name>A0A5B8RVD7_9BURK</name>
<evidence type="ECO:0000256" key="8">
    <source>
        <dbReference type="SAM" id="Phobius"/>
    </source>
</evidence>
<evidence type="ECO:0000313" key="10">
    <source>
        <dbReference type="Proteomes" id="UP000321199"/>
    </source>
</evidence>
<dbReference type="KEGG" id="cof:FOZ74_08575"/>
<dbReference type="EMBL" id="CP042344">
    <property type="protein sequence ID" value="QEA13083.1"/>
    <property type="molecule type" value="Genomic_DNA"/>
</dbReference>
<evidence type="ECO:0000256" key="6">
    <source>
        <dbReference type="ARBA" id="ARBA00022989"/>
    </source>
</evidence>
<dbReference type="RefSeq" id="WP_146912676.1">
    <property type="nucleotide sequence ID" value="NZ_CP042344.1"/>
</dbReference>
<gene>
    <name evidence="9" type="primary">mreD</name>
    <name evidence="9" type="ORF">FOZ74_08575</name>
</gene>
<reference evidence="9 10" key="1">
    <citation type="submission" date="2019-07" db="EMBL/GenBank/DDBJ databases">
        <title>Complete genome sequence of Comamonas sp. NLF 7-7 isolated from livestock.</title>
        <authorList>
            <person name="Kim D.H."/>
            <person name="Kim J.G."/>
        </authorList>
    </citation>
    <scope>NUCLEOTIDE SEQUENCE [LARGE SCALE GENOMIC DNA]</scope>
    <source>
        <strain evidence="9 10">NLF 7-7</strain>
    </source>
</reference>
<evidence type="ECO:0000256" key="3">
    <source>
        <dbReference type="ARBA" id="ARBA00022475"/>
    </source>
</evidence>
<dbReference type="InterPro" id="IPR007227">
    <property type="entry name" value="Cell_shape_determining_MreD"/>
</dbReference>
<dbReference type="GO" id="GO:0008360">
    <property type="term" value="P:regulation of cell shape"/>
    <property type="evidence" value="ECO:0007669"/>
    <property type="project" value="UniProtKB-KW"/>
</dbReference>
<keyword evidence="3" id="KW-1003">Cell membrane</keyword>
<dbReference type="AlphaFoldDB" id="A0A5B8RVD7"/>
<keyword evidence="5" id="KW-0133">Cell shape</keyword>
<comment type="similarity">
    <text evidence="2">Belongs to the MreD family.</text>
</comment>
<dbReference type="PANTHER" id="PTHR37484:SF1">
    <property type="entry name" value="ROD SHAPE-DETERMINING PROTEIN MRED"/>
    <property type="match status" value="1"/>
</dbReference>
<feature type="transmembrane region" description="Helical" evidence="8">
    <location>
        <begin position="76"/>
        <end position="92"/>
    </location>
</feature>
<proteinExistence type="inferred from homology"/>
<sequence>MILPKGQQLLLPVNPAFMLASLVLALALNLLPLGRVTWTPDWLMVLLAFWGLHQPRDVGMGAAFVLGLAIDVDQSTLLGQHALVYCLLVFAVQLLQRRLLWFGVLWQALQLLPLFAAAHLLELLLRLAGSGVVPGWETLLAPLLEALLWPLASWLLLAPQRRPPDQDENRPL</sequence>
<keyword evidence="4 8" id="KW-0812">Transmembrane</keyword>
<feature type="transmembrane region" description="Helical" evidence="8">
    <location>
        <begin position="139"/>
        <end position="157"/>
    </location>
</feature>
<evidence type="ECO:0000313" key="9">
    <source>
        <dbReference type="EMBL" id="QEA13083.1"/>
    </source>
</evidence>
<dbReference type="PANTHER" id="PTHR37484">
    <property type="entry name" value="ROD SHAPE-DETERMINING PROTEIN MRED"/>
    <property type="match status" value="1"/>
</dbReference>